<dbReference type="GO" id="GO:0016020">
    <property type="term" value="C:membrane"/>
    <property type="evidence" value="ECO:0007669"/>
    <property type="project" value="UniProtKB-SubCell"/>
</dbReference>
<feature type="transmembrane region" description="Helical" evidence="6">
    <location>
        <begin position="160"/>
        <end position="178"/>
    </location>
</feature>
<reference evidence="8 10" key="3">
    <citation type="submission" date="2019-07" db="EMBL/GenBank/DDBJ databases">
        <authorList>
            <person name="Jastrzebski P J."/>
            <person name="Paukszto L."/>
            <person name="Jastrzebski P J."/>
        </authorList>
    </citation>
    <scope>NUCLEOTIDE SEQUENCE [LARGE SCALE GENOMIC DNA]</scope>
    <source>
        <strain evidence="8 10">WMS-il1</strain>
    </source>
</reference>
<evidence type="ECO:0000256" key="4">
    <source>
        <dbReference type="ARBA" id="ARBA00022989"/>
    </source>
</evidence>
<evidence type="ECO:0000313" key="9">
    <source>
        <dbReference type="Proteomes" id="UP000274504"/>
    </source>
</evidence>
<keyword evidence="5 6" id="KW-0472">Membrane</keyword>
<evidence type="ECO:0000256" key="6">
    <source>
        <dbReference type="SAM" id="Phobius"/>
    </source>
</evidence>
<evidence type="ECO:0000313" key="11">
    <source>
        <dbReference type="WBParaSite" id="HDID_0000109601-mRNA-1"/>
    </source>
</evidence>
<comment type="subcellular location">
    <subcellularLocation>
        <location evidence="1">Membrane</location>
        <topology evidence="1">Multi-pass membrane protein</topology>
    </subcellularLocation>
</comment>
<dbReference type="InterPro" id="IPR002995">
    <property type="entry name" value="Surf4"/>
</dbReference>
<dbReference type="Proteomes" id="UP000274504">
    <property type="component" value="Unassembled WGS sequence"/>
</dbReference>
<comment type="similarity">
    <text evidence="2">Belongs to the SURF4 family.</text>
</comment>
<dbReference type="AlphaFoldDB" id="A0A0R3S9X5"/>
<dbReference type="EMBL" id="CABIJS010000077">
    <property type="protein sequence ID" value="VUZ41895.1"/>
    <property type="molecule type" value="Genomic_DNA"/>
</dbReference>
<dbReference type="OrthoDB" id="7859621at2759"/>
<sequence>MVDVFLHREELLGKLEDVADRVVRRSRHYLPHIARLCLVSTFLEDGFRLLTQWTEQIDFIRHVWGVGAFLAGIFILVNILLQFSGSASVMFRYKVRAGCAILMLTVVIQTIGYNIWTRVFLMRNLSLVGSLLLLLAEASQESKSLLAGLPSAGNENRSKQYLQLGGRILVVLMFLTLIHWSGSFFYLIQSILNLVLILLVAVGYKTKLCAIILVSWLTCMNFYYNNFWSNYTDEIMWDFLKYDFFQTWSVIGGLMLIVAHGPGGVSVDDYKKEW</sequence>
<feature type="transmembrane region" description="Helical" evidence="6">
    <location>
        <begin position="59"/>
        <end position="81"/>
    </location>
</feature>
<reference evidence="11" key="1">
    <citation type="submission" date="2017-02" db="UniProtKB">
        <authorList>
            <consortium name="WormBaseParasite"/>
        </authorList>
    </citation>
    <scope>IDENTIFICATION</scope>
</reference>
<proteinExistence type="inferred from homology"/>
<feature type="transmembrane region" description="Helical" evidence="6">
    <location>
        <begin position="244"/>
        <end position="265"/>
    </location>
</feature>
<evidence type="ECO:0000256" key="2">
    <source>
        <dbReference type="ARBA" id="ARBA00006945"/>
    </source>
</evidence>
<evidence type="ECO:0000256" key="1">
    <source>
        <dbReference type="ARBA" id="ARBA00004141"/>
    </source>
</evidence>
<dbReference type="WBParaSite" id="HDID_0000109601-mRNA-1">
    <property type="protein sequence ID" value="HDID_0000109601-mRNA-1"/>
    <property type="gene ID" value="HDID_0000109601"/>
</dbReference>
<keyword evidence="10" id="KW-1185">Reference proteome</keyword>
<keyword evidence="3 6" id="KW-0812">Transmembrane</keyword>
<dbReference type="Pfam" id="PF02077">
    <property type="entry name" value="SURF4"/>
    <property type="match status" value="1"/>
</dbReference>
<dbReference type="Proteomes" id="UP000321570">
    <property type="component" value="Unassembled WGS sequence"/>
</dbReference>
<evidence type="ECO:0000313" key="8">
    <source>
        <dbReference type="EMBL" id="VUZ41895.1"/>
    </source>
</evidence>
<reference evidence="7 9" key="2">
    <citation type="submission" date="2018-11" db="EMBL/GenBank/DDBJ databases">
        <authorList>
            <consortium name="Pathogen Informatics"/>
        </authorList>
    </citation>
    <scope>NUCLEOTIDE SEQUENCE [LARGE SCALE GENOMIC DNA]</scope>
</reference>
<feature type="transmembrane region" description="Helical" evidence="6">
    <location>
        <begin position="93"/>
        <end position="115"/>
    </location>
</feature>
<protein>
    <submittedName>
        <fullName evidence="11">Surfeit locus protein 4 homolog</fullName>
    </submittedName>
</protein>
<dbReference type="STRING" id="6216.A0A0R3S9X5"/>
<keyword evidence="4 6" id="KW-1133">Transmembrane helix</keyword>
<organism evidence="11">
    <name type="scientific">Hymenolepis diminuta</name>
    <name type="common">Rat tapeworm</name>
    <dbReference type="NCBI Taxonomy" id="6216"/>
    <lineage>
        <taxon>Eukaryota</taxon>
        <taxon>Metazoa</taxon>
        <taxon>Spiralia</taxon>
        <taxon>Lophotrochozoa</taxon>
        <taxon>Platyhelminthes</taxon>
        <taxon>Cestoda</taxon>
        <taxon>Eucestoda</taxon>
        <taxon>Cyclophyllidea</taxon>
        <taxon>Hymenolepididae</taxon>
        <taxon>Hymenolepis</taxon>
    </lineage>
</organism>
<evidence type="ECO:0000313" key="7">
    <source>
        <dbReference type="EMBL" id="VDL18558.1"/>
    </source>
</evidence>
<evidence type="ECO:0000313" key="10">
    <source>
        <dbReference type="Proteomes" id="UP000321570"/>
    </source>
</evidence>
<evidence type="ECO:0000256" key="3">
    <source>
        <dbReference type="ARBA" id="ARBA00022692"/>
    </source>
</evidence>
<name>A0A0R3S9X5_HYMDI</name>
<gene>
    <name evidence="7" type="ORF">HDID_LOCUS1097</name>
    <name evidence="8" type="ORF">WMSIL1_LOCUS2804</name>
</gene>
<evidence type="ECO:0000256" key="5">
    <source>
        <dbReference type="ARBA" id="ARBA00023136"/>
    </source>
</evidence>
<dbReference type="EMBL" id="UYSG01000182">
    <property type="protein sequence ID" value="VDL18558.1"/>
    <property type="molecule type" value="Genomic_DNA"/>
</dbReference>
<accession>A0A0R3S9X5</accession>